<evidence type="ECO:0000256" key="2">
    <source>
        <dbReference type="SAM" id="SignalP"/>
    </source>
</evidence>
<dbReference type="Pfam" id="PF20990">
    <property type="entry name" value="DUF2207_C"/>
    <property type="match status" value="1"/>
</dbReference>
<dbReference type="InterPro" id="IPR018702">
    <property type="entry name" value="DUF2207"/>
</dbReference>
<name>A0A9D1CZ81_9FIRM</name>
<dbReference type="Pfam" id="PF09972">
    <property type="entry name" value="DUF2207"/>
    <property type="match status" value="1"/>
</dbReference>
<evidence type="ECO:0000313" key="6">
    <source>
        <dbReference type="Proteomes" id="UP000886786"/>
    </source>
</evidence>
<feature type="domain" description="Predicted membrane protein YciQ-like C-terminal" evidence="4">
    <location>
        <begin position="430"/>
        <end position="489"/>
    </location>
</feature>
<keyword evidence="1" id="KW-0472">Membrane</keyword>
<reference evidence="5" key="2">
    <citation type="journal article" date="2021" name="PeerJ">
        <title>Extensive microbial diversity within the chicken gut microbiome revealed by metagenomics and culture.</title>
        <authorList>
            <person name="Gilroy R."/>
            <person name="Ravi A."/>
            <person name="Getino M."/>
            <person name="Pursley I."/>
            <person name="Horton D.L."/>
            <person name="Alikhan N.F."/>
            <person name="Baker D."/>
            <person name="Gharbi K."/>
            <person name="Hall N."/>
            <person name="Watson M."/>
            <person name="Adriaenssens E.M."/>
            <person name="Foster-Nyarko E."/>
            <person name="Jarju S."/>
            <person name="Secka A."/>
            <person name="Antonio M."/>
            <person name="Oren A."/>
            <person name="Chaudhuri R.R."/>
            <person name="La Ragione R."/>
            <person name="Hildebrand F."/>
            <person name="Pallen M.J."/>
        </authorList>
    </citation>
    <scope>NUCLEOTIDE SEQUENCE</scope>
    <source>
        <strain evidence="5">CHK147-3167</strain>
    </source>
</reference>
<reference evidence="5" key="1">
    <citation type="submission" date="2020-10" db="EMBL/GenBank/DDBJ databases">
        <authorList>
            <person name="Gilroy R."/>
        </authorList>
    </citation>
    <scope>NUCLEOTIDE SEQUENCE</scope>
    <source>
        <strain evidence="5">CHK147-3167</strain>
    </source>
</reference>
<keyword evidence="2" id="KW-0732">Signal</keyword>
<protein>
    <submittedName>
        <fullName evidence="5">DUF2207 domain-containing protein</fullName>
    </submittedName>
</protein>
<accession>A0A9D1CZ81</accession>
<evidence type="ECO:0000259" key="3">
    <source>
        <dbReference type="Pfam" id="PF09972"/>
    </source>
</evidence>
<evidence type="ECO:0000259" key="4">
    <source>
        <dbReference type="Pfam" id="PF20990"/>
    </source>
</evidence>
<organism evidence="5 6">
    <name type="scientific">Candidatus Coprosoma intestinipullorum</name>
    <dbReference type="NCBI Taxonomy" id="2840752"/>
    <lineage>
        <taxon>Bacteria</taxon>
        <taxon>Bacillati</taxon>
        <taxon>Bacillota</taxon>
        <taxon>Bacillota incertae sedis</taxon>
        <taxon>Candidatus Coprosoma</taxon>
    </lineage>
</organism>
<feature type="domain" description="DUF2207" evidence="3">
    <location>
        <begin position="27"/>
        <end position="201"/>
    </location>
</feature>
<gene>
    <name evidence="5" type="ORF">IAB27_07910</name>
</gene>
<keyword evidence="1" id="KW-0812">Transmembrane</keyword>
<dbReference type="EMBL" id="DVFV01000135">
    <property type="protein sequence ID" value="HIQ91517.1"/>
    <property type="molecule type" value="Genomic_DNA"/>
</dbReference>
<dbReference type="InterPro" id="IPR048389">
    <property type="entry name" value="YciQ-like_C"/>
</dbReference>
<feature type="transmembrane region" description="Helical" evidence="1">
    <location>
        <begin position="242"/>
        <end position="264"/>
    </location>
</feature>
<keyword evidence="1" id="KW-1133">Transmembrane helix</keyword>
<feature type="chain" id="PRO_5039568109" evidence="2">
    <location>
        <begin position="24"/>
        <end position="551"/>
    </location>
</feature>
<proteinExistence type="predicted"/>
<evidence type="ECO:0000313" key="5">
    <source>
        <dbReference type="EMBL" id="HIQ91517.1"/>
    </source>
</evidence>
<evidence type="ECO:0000256" key="1">
    <source>
        <dbReference type="SAM" id="Phobius"/>
    </source>
</evidence>
<sequence length="551" mass="62501">MKKIYLIIFSFICLFGCAFGVKANELNSINTTVYIDQNGDGHVTEVWDLTANEGTESYHSFGNLEDREITNFTVSMDGTSYQYESTWNTSASKSAKSYKNGINYTEDGLELCWGIEYGTHTYTLNYTIEDLVWQYSDRQILYFSFLPQNMNPAPRSFQITFKGDTAFNDIKYSSYGFNSENTNTNGEVVLKSKGNMSSNEYVVALIGFPNNTFNLDVTKSGTYDNVVDEALEGAKLNESKSFWNTFIPIVLTASIFGLVIFALVQASKSKDRIDKTEFVIPKDINNFRDIPFDKDVLKAYYIGKEERIMKEENIMGALILKWLKEKKIEMVQTEKDGVLDFNKDDNYYIDITKLQNLPNNIEASLAFILNAASNNSGKVNPKDFEKYSQNHYQKIERWLEDAESYSKSLLINEGYIITGEENYSKKGKRKVYKFTAKLRDEFIKLKGLKQFLEDMTLIDEKKAIEVHVWDEYLIFAESLGIADKVAKQFEKFHPAEYSQSNYYHSYYWVSSFSTHSVSAAMRARSAASSGGSFSGGGMSSGGFSSGGGGVR</sequence>
<dbReference type="Proteomes" id="UP000886786">
    <property type="component" value="Unassembled WGS sequence"/>
</dbReference>
<feature type="signal peptide" evidence="2">
    <location>
        <begin position="1"/>
        <end position="23"/>
    </location>
</feature>
<comment type="caution">
    <text evidence="5">The sequence shown here is derived from an EMBL/GenBank/DDBJ whole genome shotgun (WGS) entry which is preliminary data.</text>
</comment>
<dbReference type="AlphaFoldDB" id="A0A9D1CZ81"/>